<evidence type="ECO:0000313" key="4">
    <source>
        <dbReference type="EMBL" id="KPI85870.1"/>
    </source>
</evidence>
<dbReference type="InterPro" id="IPR012677">
    <property type="entry name" value="Nucleotide-bd_a/b_plait_sf"/>
</dbReference>
<dbReference type="InterPro" id="IPR035979">
    <property type="entry name" value="RBD_domain_sf"/>
</dbReference>
<dbReference type="OMA" id="PYWTTED"/>
<feature type="domain" description="RRM" evidence="3">
    <location>
        <begin position="450"/>
        <end position="548"/>
    </location>
</feature>
<dbReference type="Pfam" id="PF00076">
    <property type="entry name" value="RRM_1"/>
    <property type="match status" value="1"/>
</dbReference>
<feature type="compositionally biased region" description="Basic residues" evidence="2">
    <location>
        <begin position="373"/>
        <end position="394"/>
    </location>
</feature>
<protein>
    <submittedName>
        <fullName evidence="4">Putative RNA-binding protein</fullName>
    </submittedName>
</protein>
<dbReference type="VEuPathDB" id="TriTrypDB:Lsey_0160_0040"/>
<comment type="caution">
    <text evidence="4">The sequence shown here is derived from an EMBL/GenBank/DDBJ whole genome shotgun (WGS) entry which is preliminary data.</text>
</comment>
<evidence type="ECO:0000256" key="2">
    <source>
        <dbReference type="SAM" id="MobiDB-lite"/>
    </source>
</evidence>
<keyword evidence="1" id="KW-0694">RNA-binding</keyword>
<feature type="compositionally biased region" description="Pro residues" evidence="2">
    <location>
        <begin position="164"/>
        <end position="180"/>
    </location>
</feature>
<dbReference type="Gene3D" id="3.30.70.330">
    <property type="match status" value="1"/>
</dbReference>
<gene>
    <name evidence="4" type="ORF">ABL78_5051</name>
</gene>
<feature type="region of interest" description="Disordered" evidence="2">
    <location>
        <begin position="144"/>
        <end position="189"/>
    </location>
</feature>
<dbReference type="AlphaFoldDB" id="A0A0N1PAT8"/>
<dbReference type="EMBL" id="LJSK01000160">
    <property type="protein sequence ID" value="KPI85870.1"/>
    <property type="molecule type" value="Genomic_DNA"/>
</dbReference>
<dbReference type="InterPro" id="IPR000504">
    <property type="entry name" value="RRM_dom"/>
</dbReference>
<dbReference type="SUPFAM" id="SSF54928">
    <property type="entry name" value="RNA-binding domain, RBD"/>
    <property type="match status" value="1"/>
</dbReference>
<feature type="compositionally biased region" description="Low complexity" evidence="2">
    <location>
        <begin position="401"/>
        <end position="413"/>
    </location>
</feature>
<evidence type="ECO:0000259" key="3">
    <source>
        <dbReference type="PROSITE" id="PS50102"/>
    </source>
</evidence>
<name>A0A0N1PAT8_LEPSE</name>
<evidence type="ECO:0000313" key="5">
    <source>
        <dbReference type="Proteomes" id="UP000038009"/>
    </source>
</evidence>
<feature type="region of interest" description="Disordered" evidence="2">
    <location>
        <begin position="364"/>
        <end position="444"/>
    </location>
</feature>
<feature type="compositionally biased region" description="Polar residues" evidence="2">
    <location>
        <begin position="151"/>
        <end position="161"/>
    </location>
</feature>
<keyword evidence="5" id="KW-1185">Reference proteome</keyword>
<dbReference type="OrthoDB" id="15688at2759"/>
<dbReference type="PROSITE" id="PS50102">
    <property type="entry name" value="RRM"/>
    <property type="match status" value="1"/>
</dbReference>
<sequence length="562" mass="62144">MDLAGWDLQNYQLARQLHLLSHLYEVFLTNAMCYPLFYESLHPSAKQHSRTILLVLDRVFTRSEHSGSTLFTRSPYRVHTVRCILSYLVYPDCVMPWPRCVSRLTGSLIPTAPQVVEVPSTPLHSGTVPSSLDATPLRLDATAEAAAQGHTPRTSTDPSLTPAQPSPLQHPLPAPPPRPLSPAATNTTGASLPATAADIMTHPFFYVRPLNAPAADRSAPYFGVTTHIYVRMVHPHLLNEESLNPYFGRYGQVDCTPIQRTPLQQYAIHLGGAATEALHQLFAASNTSDSSSLYVQDFIISVDSHQNAVHAVRRAYYKELVCIALHDPTGSQNTHCLADVNGWMRRHAFVWRLRAEVPISNTEKEMADDAATGKRRKRMRVKQRLRERKRKRRAVLHEGDSSTSSSASSSTSESDADKDGGSSSSESSSPSSTSSSDSSSGEDDLMPFVPDVVLDGFPYWTTEDQLKVLLQEYGTVAELRLSLDDLSGAFTGCVLVRMSTLEEAIHVSRTLHDTLYRGYRLVSGVINEKLEVVALEDGEEVRIPAIPEQVPHDVSLNERVWV</sequence>
<dbReference type="SMART" id="SM00360">
    <property type="entry name" value="RRM"/>
    <property type="match status" value="1"/>
</dbReference>
<accession>A0A0N1PAT8</accession>
<proteinExistence type="predicted"/>
<dbReference type="Proteomes" id="UP000038009">
    <property type="component" value="Unassembled WGS sequence"/>
</dbReference>
<evidence type="ECO:0000256" key="1">
    <source>
        <dbReference type="PROSITE-ProRule" id="PRU00176"/>
    </source>
</evidence>
<dbReference type="GO" id="GO:0003723">
    <property type="term" value="F:RNA binding"/>
    <property type="evidence" value="ECO:0007669"/>
    <property type="project" value="UniProtKB-UniRule"/>
</dbReference>
<reference evidence="4 5" key="1">
    <citation type="journal article" date="2015" name="PLoS Pathog.">
        <title>Leptomonas seymouri: Adaptations to the Dixenous Life Cycle Analyzed by Genome Sequencing, Transcriptome Profiling and Co-infection with Leishmania donovani.</title>
        <authorList>
            <person name="Kraeva N."/>
            <person name="Butenko A."/>
            <person name="Hlavacova J."/>
            <person name="Kostygov A."/>
            <person name="Myskova J."/>
            <person name="Grybchuk D."/>
            <person name="Lestinova T."/>
            <person name="Votypka J."/>
            <person name="Volf P."/>
            <person name="Opperdoes F."/>
            <person name="Flegontov P."/>
            <person name="Lukes J."/>
            <person name="Yurchenko V."/>
        </authorList>
    </citation>
    <scope>NUCLEOTIDE SEQUENCE [LARGE SCALE GENOMIC DNA]</scope>
    <source>
        <strain evidence="4 5">ATCC 30220</strain>
    </source>
</reference>
<dbReference type="CDD" id="cd00590">
    <property type="entry name" value="RRM_SF"/>
    <property type="match status" value="1"/>
</dbReference>
<organism evidence="4 5">
    <name type="scientific">Leptomonas seymouri</name>
    <dbReference type="NCBI Taxonomy" id="5684"/>
    <lineage>
        <taxon>Eukaryota</taxon>
        <taxon>Discoba</taxon>
        <taxon>Euglenozoa</taxon>
        <taxon>Kinetoplastea</taxon>
        <taxon>Metakinetoplastina</taxon>
        <taxon>Trypanosomatida</taxon>
        <taxon>Trypanosomatidae</taxon>
        <taxon>Leishmaniinae</taxon>
        <taxon>Leptomonas</taxon>
    </lineage>
</organism>
<feature type="compositionally biased region" description="Low complexity" evidence="2">
    <location>
        <begin position="421"/>
        <end position="439"/>
    </location>
</feature>